<comment type="caution">
    <text evidence="1">The sequence shown here is derived from an EMBL/GenBank/DDBJ whole genome shotgun (WGS) entry which is preliminary data.</text>
</comment>
<accession>A0A2T4H9C4</accession>
<dbReference type="EMBL" id="PVEM01000001">
    <property type="protein sequence ID" value="PTD12414.1"/>
    <property type="molecule type" value="Genomic_DNA"/>
</dbReference>
<keyword evidence="2" id="KW-1185">Reference proteome</keyword>
<proteinExistence type="predicted"/>
<reference evidence="1 2" key="1">
    <citation type="submission" date="2018-02" db="EMBL/GenBank/DDBJ databases">
        <title>Fusarium culmorum secondary metabolites in fungal-bacterial-plant interactions.</title>
        <authorList>
            <person name="Schmidt R."/>
        </authorList>
    </citation>
    <scope>NUCLEOTIDE SEQUENCE [LARGE SCALE GENOMIC DNA]</scope>
    <source>
        <strain evidence="1 2">PV</strain>
    </source>
</reference>
<gene>
    <name evidence="1" type="ORF">FCULG_00004729</name>
</gene>
<dbReference type="Proteomes" id="UP000241587">
    <property type="component" value="Unassembled WGS sequence"/>
</dbReference>
<evidence type="ECO:0000313" key="1">
    <source>
        <dbReference type="EMBL" id="PTD12414.1"/>
    </source>
</evidence>
<dbReference type="AlphaFoldDB" id="A0A2T4H9C4"/>
<evidence type="ECO:0000313" key="2">
    <source>
        <dbReference type="Proteomes" id="UP000241587"/>
    </source>
</evidence>
<organism evidence="1 2">
    <name type="scientific">Fusarium culmorum</name>
    <dbReference type="NCBI Taxonomy" id="5516"/>
    <lineage>
        <taxon>Eukaryota</taxon>
        <taxon>Fungi</taxon>
        <taxon>Dikarya</taxon>
        <taxon>Ascomycota</taxon>
        <taxon>Pezizomycotina</taxon>
        <taxon>Sordariomycetes</taxon>
        <taxon>Hypocreomycetidae</taxon>
        <taxon>Hypocreales</taxon>
        <taxon>Nectriaceae</taxon>
        <taxon>Fusarium</taxon>
    </lineage>
</organism>
<protein>
    <submittedName>
        <fullName evidence="1">Uncharacterized protein</fullName>
    </submittedName>
</protein>
<name>A0A2T4H9C4_FUSCU</name>
<sequence>MNNAKVVLTRSQALAFKSDNYDTGQFLEYAHEEQRHAESNSETSNLVKFVCTRLIMDKTGQNHLCR</sequence>